<evidence type="ECO:0000313" key="1">
    <source>
        <dbReference type="EMBL" id="NIJ63077.1"/>
    </source>
</evidence>
<comment type="caution">
    <text evidence="1">The sequence shown here is derived from an EMBL/GenBank/DDBJ whole genome shotgun (WGS) entry which is preliminary data.</text>
</comment>
<keyword evidence="2" id="KW-1185">Reference proteome</keyword>
<organism evidence="1 2">
    <name type="scientific">Sphingomonas leidyi</name>
    <dbReference type="NCBI Taxonomy" id="68569"/>
    <lineage>
        <taxon>Bacteria</taxon>
        <taxon>Pseudomonadati</taxon>
        <taxon>Pseudomonadota</taxon>
        <taxon>Alphaproteobacteria</taxon>
        <taxon>Sphingomonadales</taxon>
        <taxon>Sphingomonadaceae</taxon>
        <taxon>Sphingomonas</taxon>
    </lineage>
</organism>
<dbReference type="Proteomes" id="UP000564677">
    <property type="component" value="Unassembled WGS sequence"/>
</dbReference>
<accession>A0A7X5UWP6</accession>
<sequence length="89" mass="9458">MSIRSTRSTVTFASPFRLKATGEILPPGSYEVETDEEAIEGNGHIVYRRVATLLYVPTASGTRVCTVDPAELAAAIAADAQRAPHPEAS</sequence>
<name>A0A7X5UWP6_9SPHN</name>
<dbReference type="EMBL" id="JAASQV010000001">
    <property type="protein sequence ID" value="NIJ63077.1"/>
    <property type="molecule type" value="Genomic_DNA"/>
</dbReference>
<dbReference type="RefSeq" id="WP_167297649.1">
    <property type="nucleotide sequence ID" value="NZ_JAASQV010000001.1"/>
</dbReference>
<evidence type="ECO:0000313" key="2">
    <source>
        <dbReference type="Proteomes" id="UP000564677"/>
    </source>
</evidence>
<dbReference type="AlphaFoldDB" id="A0A7X5UWP6"/>
<proteinExistence type="predicted"/>
<reference evidence="1 2" key="1">
    <citation type="submission" date="2020-03" db="EMBL/GenBank/DDBJ databases">
        <title>Genomic Encyclopedia of Type Strains, Phase IV (KMG-IV): sequencing the most valuable type-strain genomes for metagenomic binning, comparative biology and taxonomic classification.</title>
        <authorList>
            <person name="Goeker M."/>
        </authorList>
    </citation>
    <scope>NUCLEOTIDE SEQUENCE [LARGE SCALE GENOMIC DNA]</scope>
    <source>
        <strain evidence="1 2">DSM 4733</strain>
    </source>
</reference>
<protein>
    <submittedName>
        <fullName evidence="1">Uncharacterized protein</fullName>
    </submittedName>
</protein>
<gene>
    <name evidence="1" type="ORF">FHR20_000008</name>
</gene>